<evidence type="ECO:0000256" key="1">
    <source>
        <dbReference type="SAM" id="MobiDB-lite"/>
    </source>
</evidence>
<evidence type="ECO:0000313" key="3">
    <source>
        <dbReference type="EMBL" id="PPH79522.1"/>
    </source>
</evidence>
<dbReference type="EMBL" id="PSUL01000034">
    <property type="protein sequence ID" value="PPF11330.1"/>
    <property type="molecule type" value="Genomic_DNA"/>
</dbReference>
<feature type="region of interest" description="Disordered" evidence="1">
    <location>
        <begin position="1"/>
        <end position="20"/>
    </location>
</feature>
<dbReference type="AlphaFoldDB" id="A0ABD6W600"/>
<evidence type="ECO:0000313" key="2">
    <source>
        <dbReference type="EMBL" id="PPF11330.1"/>
    </source>
</evidence>
<feature type="compositionally biased region" description="Low complexity" evidence="1">
    <location>
        <begin position="9"/>
        <end position="20"/>
    </location>
</feature>
<dbReference type="Proteomes" id="UP000237881">
    <property type="component" value="Unassembled WGS sequence"/>
</dbReference>
<dbReference type="GeneID" id="49820008"/>
<dbReference type="Proteomes" id="UP000239698">
    <property type="component" value="Unassembled WGS sequence"/>
</dbReference>
<evidence type="ECO:0000313" key="4">
    <source>
        <dbReference type="Proteomes" id="UP000237881"/>
    </source>
</evidence>
<reference evidence="4 5" key="1">
    <citation type="submission" date="2018-02" db="EMBL/GenBank/DDBJ databases">
        <title>Bacteriophage NCPPB3778 and a type I-E CRISPR drive the evolution of the US Biological Select Agent, Rathayibacter toxicus.</title>
        <authorList>
            <person name="Davis E.W.II."/>
            <person name="Tabima J.F."/>
            <person name="Weisberg A.J."/>
            <person name="Lopes L.D."/>
            <person name="Wiseman M.S."/>
            <person name="Wiseman M.S."/>
            <person name="Pupko T."/>
            <person name="Belcher M.S."/>
            <person name="Sechler A.J."/>
            <person name="Tancos M.A."/>
            <person name="Schroeder B.K."/>
            <person name="Murray T.D."/>
            <person name="Luster D.G."/>
            <person name="Schneider W.L."/>
            <person name="Rogers E."/>
            <person name="Andreote F.D."/>
            <person name="Grunwald N.J."/>
            <person name="Putnam M.L."/>
            <person name="Chang J.H."/>
        </authorList>
    </citation>
    <scope>NUCLEOTIDE SEQUENCE [LARGE SCALE GENOMIC DNA]</scope>
    <source>
        <strain evidence="3 5">AY1D6</strain>
        <strain evidence="2 4">AY1I9</strain>
    </source>
</reference>
<keyword evidence="5" id="KW-1185">Reference proteome</keyword>
<proteinExistence type="predicted"/>
<organism evidence="2 4">
    <name type="scientific">Rathayibacter rathayi</name>
    <name type="common">Corynebacterium rathayi</name>
    <dbReference type="NCBI Taxonomy" id="33887"/>
    <lineage>
        <taxon>Bacteria</taxon>
        <taxon>Bacillati</taxon>
        <taxon>Actinomycetota</taxon>
        <taxon>Actinomycetes</taxon>
        <taxon>Micrococcales</taxon>
        <taxon>Microbacteriaceae</taxon>
        <taxon>Rathayibacter</taxon>
    </lineage>
</organism>
<accession>A0ABD6W600</accession>
<dbReference type="RefSeq" id="WP_097165953.1">
    <property type="nucleotide sequence ID" value="NZ_CP028129.1"/>
</dbReference>
<dbReference type="EMBL" id="PSVT01000002">
    <property type="protein sequence ID" value="PPH79522.1"/>
    <property type="molecule type" value="Genomic_DNA"/>
</dbReference>
<name>A0ABD6W600_RATRA</name>
<comment type="caution">
    <text evidence="2">The sequence shown here is derived from an EMBL/GenBank/DDBJ whole genome shotgun (WGS) entry which is preliminary data.</text>
</comment>
<gene>
    <name evidence="2" type="ORF">C5C04_12325</name>
    <name evidence="3" type="ORF">C5C40_01945</name>
</gene>
<dbReference type="KEGG" id="rry:C1O28_05940"/>
<evidence type="ECO:0008006" key="6">
    <source>
        <dbReference type="Google" id="ProtNLM"/>
    </source>
</evidence>
<protein>
    <recommendedName>
        <fullName evidence="6">Bacterial Ig domain-containing protein</fullName>
    </recommendedName>
</protein>
<evidence type="ECO:0000313" key="5">
    <source>
        <dbReference type="Proteomes" id="UP000239698"/>
    </source>
</evidence>
<sequence length="106" mass="10422">MTTGPVVPASAANLSSAQSASTGTVEMTVAGESASTVTVDVSGGARPVQLQDGSVGVSDGATTSDALPTSINVGNGRTVSGTWSIDDADTVTFHFAADERARPVPA</sequence>